<keyword evidence="3" id="KW-0597">Phosphoprotein</keyword>
<dbReference type="InterPro" id="IPR005845">
    <property type="entry name" value="A-D-PHexomutase_a/b/a-II"/>
</dbReference>
<dbReference type="InterPro" id="IPR036900">
    <property type="entry name" value="A-D-PHexomutase_C_sf"/>
</dbReference>
<dbReference type="OrthoDB" id="9803322at2"/>
<dbReference type="Gene3D" id="3.40.120.10">
    <property type="entry name" value="Alpha-D-Glucose-1,6-Bisphosphate, subunit A, domain 3"/>
    <property type="match status" value="3"/>
</dbReference>
<evidence type="ECO:0000256" key="2">
    <source>
        <dbReference type="ARBA" id="ARBA00010231"/>
    </source>
</evidence>
<dbReference type="InterPro" id="IPR005844">
    <property type="entry name" value="A-D-PHexomutase_a/b/a-I"/>
</dbReference>
<comment type="similarity">
    <text evidence="2 7">Belongs to the phosphohexose mutase family.</text>
</comment>
<dbReference type="SUPFAM" id="SSF53738">
    <property type="entry name" value="Phosphoglucomutase, first 3 domains"/>
    <property type="match status" value="3"/>
</dbReference>
<evidence type="ECO:0000256" key="3">
    <source>
        <dbReference type="ARBA" id="ARBA00022553"/>
    </source>
</evidence>
<dbReference type="Pfam" id="PF02878">
    <property type="entry name" value="PGM_PMM_I"/>
    <property type="match status" value="1"/>
</dbReference>
<evidence type="ECO:0000313" key="12">
    <source>
        <dbReference type="Proteomes" id="UP000285908"/>
    </source>
</evidence>
<evidence type="ECO:0000256" key="7">
    <source>
        <dbReference type="RuleBase" id="RU004326"/>
    </source>
</evidence>
<dbReference type="GO" id="GO:0005975">
    <property type="term" value="P:carbohydrate metabolic process"/>
    <property type="evidence" value="ECO:0007669"/>
    <property type="project" value="InterPro"/>
</dbReference>
<protein>
    <submittedName>
        <fullName evidence="11">Phosphomannomutase</fullName>
    </submittedName>
</protein>
<evidence type="ECO:0000256" key="1">
    <source>
        <dbReference type="ARBA" id="ARBA00001946"/>
    </source>
</evidence>
<dbReference type="PROSITE" id="PS00710">
    <property type="entry name" value="PGM_PMM"/>
    <property type="match status" value="1"/>
</dbReference>
<feature type="domain" description="Alpha-D-phosphohexomutase alpha/beta/alpha" evidence="8">
    <location>
        <begin position="7"/>
        <end position="127"/>
    </location>
</feature>
<dbReference type="Pfam" id="PF02880">
    <property type="entry name" value="PGM_PMM_III"/>
    <property type="match status" value="1"/>
</dbReference>
<evidence type="ECO:0000313" key="11">
    <source>
        <dbReference type="EMBL" id="RVV97611.1"/>
    </source>
</evidence>
<comment type="cofactor">
    <cofactor evidence="1">
        <name>Mg(2+)</name>
        <dbReference type="ChEBI" id="CHEBI:18420"/>
    </cofactor>
</comment>
<dbReference type="InterPro" id="IPR005846">
    <property type="entry name" value="A-D-PHexomutase_a/b/a-III"/>
</dbReference>
<keyword evidence="4 7" id="KW-0479">Metal-binding</keyword>
<gene>
    <name evidence="11" type="ORF">EKE94_13860</name>
</gene>
<dbReference type="GO" id="GO:0000287">
    <property type="term" value="F:magnesium ion binding"/>
    <property type="evidence" value="ECO:0007669"/>
    <property type="project" value="InterPro"/>
</dbReference>
<feature type="domain" description="Alpha-D-phosphohexomutase alpha/beta/alpha" evidence="10">
    <location>
        <begin position="273"/>
        <end position="377"/>
    </location>
</feature>
<dbReference type="GO" id="GO:0004615">
    <property type="term" value="F:phosphomannomutase activity"/>
    <property type="evidence" value="ECO:0007669"/>
    <property type="project" value="TreeGrafter"/>
</dbReference>
<reference evidence="11 12" key="1">
    <citation type="submission" date="2018-11" db="EMBL/GenBank/DDBJ databases">
        <title>Mesobaculum littorinae gen. nov., sp. nov., isolated from Littorina scabra that represents a novel genus of the order Rhodobacteraceae.</title>
        <authorList>
            <person name="Li F."/>
        </authorList>
    </citation>
    <scope>NUCLEOTIDE SEQUENCE [LARGE SCALE GENOMIC DNA]</scope>
    <source>
        <strain evidence="11 12">M0103</strain>
    </source>
</reference>
<dbReference type="AlphaFoldDB" id="A0A438AFY0"/>
<comment type="caution">
    <text evidence="11">The sequence shown here is derived from an EMBL/GenBank/DDBJ whole genome shotgun (WGS) entry which is preliminary data.</text>
</comment>
<proteinExistence type="inferred from homology"/>
<dbReference type="EMBL" id="RQXX01000004">
    <property type="protein sequence ID" value="RVV97611.1"/>
    <property type="molecule type" value="Genomic_DNA"/>
</dbReference>
<accession>A0A438AFY0</accession>
<evidence type="ECO:0000256" key="5">
    <source>
        <dbReference type="ARBA" id="ARBA00022842"/>
    </source>
</evidence>
<dbReference type="Pfam" id="PF02879">
    <property type="entry name" value="PGM_PMM_II"/>
    <property type="match status" value="1"/>
</dbReference>
<dbReference type="PANTHER" id="PTHR42946:SF1">
    <property type="entry name" value="PHOSPHOGLUCOMUTASE (ALPHA-D-GLUCOSE-1,6-BISPHOSPHATE-DEPENDENT)"/>
    <property type="match status" value="1"/>
</dbReference>
<keyword evidence="12" id="KW-1185">Reference proteome</keyword>
<evidence type="ECO:0000259" key="8">
    <source>
        <dbReference type="Pfam" id="PF02878"/>
    </source>
</evidence>
<dbReference type="Gene3D" id="3.30.310.50">
    <property type="entry name" value="Alpha-D-phosphohexomutase, C-terminal domain"/>
    <property type="match status" value="1"/>
</dbReference>
<feature type="domain" description="Alpha-D-phosphohexomutase alpha/beta/alpha" evidence="9">
    <location>
        <begin position="157"/>
        <end position="255"/>
    </location>
</feature>
<sequence length="475" mass="48026">MTAEAPKFGTSGLRGLVTALTPACVGAYARAFAAACPTGGAVHLGWDLRPSSGAIADAVGAALTAAGRDVVRHGVLPTPALALAAGQAGQAAIMITGSHIPADRNGLKFYTPHGEITKADEAAILAHLGSPATGGAAGGATGCAAGRVREAGQDATDAYVARYTRAFGPEALAGLRIGVYQHSSAARDILVTVSRALGATAVPLARSETFVAVDTEAVDPATRTRLAGWCRDLNLDAVISADGDADRPLVTDATGRVVPGDVLGPLTARLLGADTVCTPVSSNTLVTQLADIGECHLTRIGSPFVIAAMDAALARAPDARVVGYEANGGFLLGFAAQGPAGALPPLLTRDCLLPILAPLALARRAGQGLAGLVATLPPVFTAADRLTGIAPEVSAPFLATLQGDHGARAAFLADLGLEAGLDLTDGLRLHLQGGEIVHLRPSGNAPEFRCYTEAASPERANDLLAACLDTLRARL</sequence>
<keyword evidence="6" id="KW-0413">Isomerase</keyword>
<evidence type="ECO:0000256" key="6">
    <source>
        <dbReference type="ARBA" id="ARBA00023235"/>
    </source>
</evidence>
<evidence type="ECO:0000256" key="4">
    <source>
        <dbReference type="ARBA" id="ARBA00022723"/>
    </source>
</evidence>
<organism evidence="11 12">
    <name type="scientific">Mesobaculum littorinae</name>
    <dbReference type="NCBI Taxonomy" id="2486419"/>
    <lineage>
        <taxon>Bacteria</taxon>
        <taxon>Pseudomonadati</taxon>
        <taxon>Pseudomonadota</taxon>
        <taxon>Alphaproteobacteria</taxon>
        <taxon>Rhodobacterales</taxon>
        <taxon>Roseobacteraceae</taxon>
        <taxon>Mesobaculum</taxon>
    </lineage>
</organism>
<dbReference type="Proteomes" id="UP000285908">
    <property type="component" value="Unassembled WGS sequence"/>
</dbReference>
<keyword evidence="5 7" id="KW-0460">Magnesium</keyword>
<dbReference type="SUPFAM" id="SSF55957">
    <property type="entry name" value="Phosphoglucomutase, C-terminal domain"/>
    <property type="match status" value="1"/>
</dbReference>
<name>A0A438AFY0_9RHOB</name>
<dbReference type="InterPro" id="IPR016066">
    <property type="entry name" value="A-D-PHexomutase_CS"/>
</dbReference>
<evidence type="ECO:0000259" key="9">
    <source>
        <dbReference type="Pfam" id="PF02879"/>
    </source>
</evidence>
<dbReference type="InterPro" id="IPR016055">
    <property type="entry name" value="A-D-PHexomutase_a/b/a-I/II/III"/>
</dbReference>
<evidence type="ECO:0000259" key="10">
    <source>
        <dbReference type="Pfam" id="PF02880"/>
    </source>
</evidence>
<dbReference type="PANTHER" id="PTHR42946">
    <property type="entry name" value="PHOSPHOHEXOSE MUTASE"/>
    <property type="match status" value="1"/>
</dbReference>
<dbReference type="RefSeq" id="WP_127907206.1">
    <property type="nucleotide sequence ID" value="NZ_RQXX01000004.1"/>
</dbReference>
<dbReference type="InterPro" id="IPR050060">
    <property type="entry name" value="Phosphoglucosamine_mutase"/>
</dbReference>